<protein>
    <submittedName>
        <fullName evidence="2">Uncharacterized protein</fullName>
    </submittedName>
</protein>
<dbReference type="AlphaFoldDB" id="A0A7S3V6U6"/>
<sequence length="216" mass="23833">MKFSLLLGLLINLLSFASVSAFFTAFAMNNDASRSKRREIYDIPGSGWASPKWNWGSALGTGHDAALICRRQWGSTDARKALVEALLNPNHVSDETLSSIELADENRQPPFEEVKLVLGLAWQKGRRDGSDGGRGGYEDILSSMAAAKRYESDDEKINAERFVEDMVQRFDLITSSSEAKDAMRQIESDCGADIDAARRKCSGMVLTEMGFIKKGL</sequence>
<gene>
    <name evidence="2" type="ORF">CDEB00056_LOCUS5351</name>
</gene>
<feature type="chain" id="PRO_5031209215" evidence="1">
    <location>
        <begin position="22"/>
        <end position="216"/>
    </location>
</feature>
<evidence type="ECO:0000256" key="1">
    <source>
        <dbReference type="SAM" id="SignalP"/>
    </source>
</evidence>
<proteinExistence type="predicted"/>
<organism evidence="2">
    <name type="scientific">Chaetoceros debilis</name>
    <dbReference type="NCBI Taxonomy" id="122233"/>
    <lineage>
        <taxon>Eukaryota</taxon>
        <taxon>Sar</taxon>
        <taxon>Stramenopiles</taxon>
        <taxon>Ochrophyta</taxon>
        <taxon>Bacillariophyta</taxon>
        <taxon>Coscinodiscophyceae</taxon>
        <taxon>Chaetocerotophycidae</taxon>
        <taxon>Chaetocerotales</taxon>
        <taxon>Chaetocerotaceae</taxon>
        <taxon>Chaetoceros</taxon>
    </lineage>
</organism>
<name>A0A7S3V6U6_9STRA</name>
<evidence type="ECO:0000313" key="2">
    <source>
        <dbReference type="EMBL" id="CAE0460510.1"/>
    </source>
</evidence>
<keyword evidence="1" id="KW-0732">Signal</keyword>
<accession>A0A7S3V6U6</accession>
<dbReference type="EMBL" id="HBIO01007196">
    <property type="protein sequence ID" value="CAE0460510.1"/>
    <property type="molecule type" value="Transcribed_RNA"/>
</dbReference>
<feature type="signal peptide" evidence="1">
    <location>
        <begin position="1"/>
        <end position="21"/>
    </location>
</feature>
<reference evidence="2" key="1">
    <citation type="submission" date="2021-01" db="EMBL/GenBank/DDBJ databases">
        <authorList>
            <person name="Corre E."/>
            <person name="Pelletier E."/>
            <person name="Niang G."/>
            <person name="Scheremetjew M."/>
            <person name="Finn R."/>
            <person name="Kale V."/>
            <person name="Holt S."/>
            <person name="Cochrane G."/>
            <person name="Meng A."/>
            <person name="Brown T."/>
            <person name="Cohen L."/>
        </authorList>
    </citation>
    <scope>NUCLEOTIDE SEQUENCE</scope>
    <source>
        <strain evidence="2">MM31A-1</strain>
    </source>
</reference>